<reference evidence="1 2" key="1">
    <citation type="journal article" date="2019" name="Commun. Biol.">
        <title>The bagworm genome reveals a unique fibroin gene that provides high tensile strength.</title>
        <authorList>
            <person name="Kono N."/>
            <person name="Nakamura H."/>
            <person name="Ohtoshi R."/>
            <person name="Tomita M."/>
            <person name="Numata K."/>
            <person name="Arakawa K."/>
        </authorList>
    </citation>
    <scope>NUCLEOTIDE SEQUENCE [LARGE SCALE GENOMIC DNA]</scope>
</reference>
<evidence type="ECO:0000313" key="2">
    <source>
        <dbReference type="Proteomes" id="UP000299102"/>
    </source>
</evidence>
<name>A0A4C1TLM8_EUMVA</name>
<proteinExistence type="predicted"/>
<dbReference type="AlphaFoldDB" id="A0A4C1TLM8"/>
<organism evidence="1 2">
    <name type="scientific">Eumeta variegata</name>
    <name type="common">Bagworm moth</name>
    <name type="synonym">Eumeta japonica</name>
    <dbReference type="NCBI Taxonomy" id="151549"/>
    <lineage>
        <taxon>Eukaryota</taxon>
        <taxon>Metazoa</taxon>
        <taxon>Ecdysozoa</taxon>
        <taxon>Arthropoda</taxon>
        <taxon>Hexapoda</taxon>
        <taxon>Insecta</taxon>
        <taxon>Pterygota</taxon>
        <taxon>Neoptera</taxon>
        <taxon>Endopterygota</taxon>
        <taxon>Lepidoptera</taxon>
        <taxon>Glossata</taxon>
        <taxon>Ditrysia</taxon>
        <taxon>Tineoidea</taxon>
        <taxon>Psychidae</taxon>
        <taxon>Oiketicinae</taxon>
        <taxon>Eumeta</taxon>
    </lineage>
</organism>
<dbReference type="EMBL" id="BGZK01000063">
    <property type="protein sequence ID" value="GBP14357.1"/>
    <property type="molecule type" value="Genomic_DNA"/>
</dbReference>
<dbReference type="Proteomes" id="UP000299102">
    <property type="component" value="Unassembled WGS sequence"/>
</dbReference>
<keyword evidence="2" id="KW-1185">Reference proteome</keyword>
<accession>A0A4C1TLM8</accession>
<gene>
    <name evidence="1" type="ORF">EVAR_92352_1</name>
</gene>
<evidence type="ECO:0000313" key="1">
    <source>
        <dbReference type="EMBL" id="GBP14357.1"/>
    </source>
</evidence>
<sequence length="157" mass="17456">MTGSKAYRLLGSHSKREIFEVSHKGQAPRRLYVTKASLSGDASHFKLNYSTALIAKFAHICDSRQFVPDLAPTAVDVGPRGLHQRQNGECVCAHFTCLLRHLFPLILNVFDLQPSMPAQCRLPATITTVVTNAETTSGNDGIICSMWREERKLFGLR</sequence>
<protein>
    <submittedName>
        <fullName evidence="1">Uncharacterized protein</fullName>
    </submittedName>
</protein>
<comment type="caution">
    <text evidence="1">The sequence shown here is derived from an EMBL/GenBank/DDBJ whole genome shotgun (WGS) entry which is preliminary data.</text>
</comment>